<feature type="region of interest" description="Disordered" evidence="1">
    <location>
        <begin position="142"/>
        <end position="163"/>
    </location>
</feature>
<proteinExistence type="predicted"/>
<sequence>MNSNQLEYLNSTPGQDITPKAWAELAEECSSAQALESLWTSKVLGVLNESKMECDREAFLRLSRQTKAERMAIWVAVITEWRHKQNLHPIVFRQEILVANEQIDEMEEVANRKRKTKANAAKLAPKKQSIGALNVPAPSTFPIQPSALSTPSPSSPSANKATQRLAAAKDPLFNEVLCAFNKKVTQQQQHVTWTLKTGTIVDEILINYARTCKAEDATHSFIFDTSNEDIMKEFSEGEREEILAHKTIPISNDPALVSYLMSFNKTKMAELRERLQTNDADNLSSTTGRANINLISGRRWIYKTVLAMADVLDGRAHNGYGQSQSERWFELHVWKMVDDYILNDADIKLIRGEPNGPASSFRKNGASRTSADRKKMGRHIDGLYFSCHHDVEMGGIELGPDEQDVVGAKYQHDSLKLQKLLKDQFDYALIHTAVAKDKFETMGLLLLGRTMQVLSLDWVAGRFLRFHRKEQRRLPLDFKMISELLVVMSRVMLFHEQMRINISKLNPNATTDLPQKLTGLCTAPSQKHRPLPTAASPSNYSKVW</sequence>
<accession>A0A9P6PWJ3</accession>
<organism evidence="2 3">
    <name type="scientific">Mortierella polycephala</name>
    <dbReference type="NCBI Taxonomy" id="41804"/>
    <lineage>
        <taxon>Eukaryota</taxon>
        <taxon>Fungi</taxon>
        <taxon>Fungi incertae sedis</taxon>
        <taxon>Mucoromycota</taxon>
        <taxon>Mortierellomycotina</taxon>
        <taxon>Mortierellomycetes</taxon>
        <taxon>Mortierellales</taxon>
        <taxon>Mortierellaceae</taxon>
        <taxon>Mortierella</taxon>
    </lineage>
</organism>
<reference evidence="2" key="1">
    <citation type="journal article" date="2020" name="Fungal Divers.">
        <title>Resolving the Mortierellaceae phylogeny through synthesis of multi-gene phylogenetics and phylogenomics.</title>
        <authorList>
            <person name="Vandepol N."/>
            <person name="Liber J."/>
            <person name="Desiro A."/>
            <person name="Na H."/>
            <person name="Kennedy M."/>
            <person name="Barry K."/>
            <person name="Grigoriev I.V."/>
            <person name="Miller A.N."/>
            <person name="O'Donnell K."/>
            <person name="Stajich J.E."/>
            <person name="Bonito G."/>
        </authorList>
    </citation>
    <scope>NUCLEOTIDE SEQUENCE</scope>
    <source>
        <strain evidence="2">KOD948</strain>
    </source>
</reference>
<name>A0A9P6PWJ3_9FUNG</name>
<evidence type="ECO:0000313" key="3">
    <source>
        <dbReference type="Proteomes" id="UP000726737"/>
    </source>
</evidence>
<comment type="caution">
    <text evidence="2">The sequence shown here is derived from an EMBL/GenBank/DDBJ whole genome shotgun (WGS) entry which is preliminary data.</text>
</comment>
<evidence type="ECO:0000313" key="2">
    <source>
        <dbReference type="EMBL" id="KAG0254525.1"/>
    </source>
</evidence>
<dbReference type="OrthoDB" id="2440340at2759"/>
<evidence type="ECO:0000256" key="1">
    <source>
        <dbReference type="SAM" id="MobiDB-lite"/>
    </source>
</evidence>
<feature type="non-terminal residue" evidence="2">
    <location>
        <position position="544"/>
    </location>
</feature>
<gene>
    <name evidence="2" type="ORF">BG011_005687</name>
</gene>
<dbReference type="AlphaFoldDB" id="A0A9P6PWJ3"/>
<keyword evidence="3" id="KW-1185">Reference proteome</keyword>
<feature type="region of interest" description="Disordered" evidence="1">
    <location>
        <begin position="524"/>
        <end position="544"/>
    </location>
</feature>
<dbReference type="Proteomes" id="UP000726737">
    <property type="component" value="Unassembled WGS sequence"/>
</dbReference>
<protein>
    <submittedName>
        <fullName evidence="2">Uncharacterized protein</fullName>
    </submittedName>
</protein>
<feature type="compositionally biased region" description="Low complexity" evidence="1">
    <location>
        <begin position="145"/>
        <end position="157"/>
    </location>
</feature>
<feature type="compositionally biased region" description="Polar residues" evidence="1">
    <location>
        <begin position="535"/>
        <end position="544"/>
    </location>
</feature>
<dbReference type="EMBL" id="JAAAJA010000399">
    <property type="protein sequence ID" value="KAG0254525.1"/>
    <property type="molecule type" value="Genomic_DNA"/>
</dbReference>